<comment type="subcellular location">
    <subcellularLocation>
        <location evidence="1">Nucleus</location>
    </subcellularLocation>
</comment>
<protein>
    <recommendedName>
        <fullName evidence="4">Oxidative stress 3</fullName>
    </recommendedName>
</protein>
<reference evidence="3" key="1">
    <citation type="submission" date="2018-02" db="EMBL/GenBank/DDBJ databases">
        <title>Rhizophora mucronata_Transcriptome.</title>
        <authorList>
            <person name="Meera S.P."/>
            <person name="Sreeshan A."/>
            <person name="Augustine A."/>
        </authorList>
    </citation>
    <scope>NUCLEOTIDE SEQUENCE</scope>
    <source>
        <tissue evidence="3">Leaf</tissue>
    </source>
</reference>
<dbReference type="EMBL" id="GGEC01081099">
    <property type="protein sequence ID" value="MBX61583.1"/>
    <property type="molecule type" value="Transcribed_RNA"/>
</dbReference>
<keyword evidence="2" id="KW-0539">Nucleus</keyword>
<dbReference type="AlphaFoldDB" id="A0A2P2Q3U7"/>
<sequence>MGGEAKDQIFLDLTVEKKHPKGAQRYNWVGMEGDGVYVYESTSGETCMEDSTNSIVSSSSSDLVEDASSSSSALASHANGPLYDLSELVTQLPIKRGLSKFYQGKSQSYASLASVKSIDDLPKKGTPYRSKVKSCKSYAGGLDGHSRSYSPKATISKKASRGSLLSCLGKKGTLVGGCRPSVPVQGNS</sequence>
<evidence type="ECO:0000256" key="2">
    <source>
        <dbReference type="ARBA" id="ARBA00023242"/>
    </source>
</evidence>
<dbReference type="InterPro" id="IPR051992">
    <property type="entry name" value="OxStress_Response_Reg"/>
</dbReference>
<dbReference type="GO" id="GO:0006950">
    <property type="term" value="P:response to stress"/>
    <property type="evidence" value="ECO:0007669"/>
    <property type="project" value="UniProtKB-ARBA"/>
</dbReference>
<evidence type="ECO:0000313" key="3">
    <source>
        <dbReference type="EMBL" id="MBX61583.1"/>
    </source>
</evidence>
<organism evidence="3">
    <name type="scientific">Rhizophora mucronata</name>
    <name type="common">Asiatic mangrove</name>
    <dbReference type="NCBI Taxonomy" id="61149"/>
    <lineage>
        <taxon>Eukaryota</taxon>
        <taxon>Viridiplantae</taxon>
        <taxon>Streptophyta</taxon>
        <taxon>Embryophyta</taxon>
        <taxon>Tracheophyta</taxon>
        <taxon>Spermatophyta</taxon>
        <taxon>Magnoliopsida</taxon>
        <taxon>eudicotyledons</taxon>
        <taxon>Gunneridae</taxon>
        <taxon>Pentapetalae</taxon>
        <taxon>rosids</taxon>
        <taxon>fabids</taxon>
        <taxon>Malpighiales</taxon>
        <taxon>Rhizophoraceae</taxon>
        <taxon>Rhizophora</taxon>
    </lineage>
</organism>
<name>A0A2P2Q3U7_RHIMU</name>
<accession>A0A2P2Q3U7</accession>
<proteinExistence type="predicted"/>
<evidence type="ECO:0000256" key="1">
    <source>
        <dbReference type="ARBA" id="ARBA00004123"/>
    </source>
</evidence>
<dbReference type="PANTHER" id="PTHR33172:SF103">
    <property type="entry name" value="PROTEIN OXIDATIVE STRESS 3"/>
    <property type="match status" value="1"/>
</dbReference>
<dbReference type="GO" id="GO:0005634">
    <property type="term" value="C:nucleus"/>
    <property type="evidence" value="ECO:0007669"/>
    <property type="project" value="UniProtKB-SubCell"/>
</dbReference>
<dbReference type="PANTHER" id="PTHR33172">
    <property type="entry name" value="OS08G0516900 PROTEIN"/>
    <property type="match status" value="1"/>
</dbReference>
<evidence type="ECO:0008006" key="4">
    <source>
        <dbReference type="Google" id="ProtNLM"/>
    </source>
</evidence>